<feature type="transmembrane region" description="Helical" evidence="9">
    <location>
        <begin position="32"/>
        <end position="53"/>
    </location>
</feature>
<reference evidence="11" key="1">
    <citation type="submission" date="2015-08" db="EMBL/GenBank/DDBJ databases">
        <authorList>
            <person name="Babu N.S."/>
            <person name="Beckwith C.J."/>
            <person name="Beseler K.G."/>
            <person name="Brison A."/>
            <person name="Carone J.V."/>
            <person name="Caskin T.P."/>
            <person name="Diamond M."/>
            <person name="Durham M.E."/>
            <person name="Foxe J.M."/>
            <person name="Go M."/>
            <person name="Henderson B.A."/>
            <person name="Jones I.B."/>
            <person name="McGettigan J.A."/>
            <person name="Micheletti S.J."/>
            <person name="Nasrallah M.E."/>
            <person name="Ortiz D."/>
            <person name="Piller C.R."/>
            <person name="Privatt S.R."/>
            <person name="Schneider S.L."/>
            <person name="Sharp S."/>
            <person name="Smith T.C."/>
            <person name="Stanton J.D."/>
            <person name="Ullery H.E."/>
            <person name="Wilson R.J."/>
            <person name="Serrano M.G."/>
            <person name="Buck G."/>
            <person name="Lee V."/>
            <person name="Wang Y."/>
            <person name="Carvalho R."/>
            <person name="Voegtly L."/>
            <person name="Shi R."/>
            <person name="Duckworth R."/>
            <person name="Johnson A."/>
            <person name="Loviza R."/>
            <person name="Walstead R."/>
            <person name="Shah Z."/>
            <person name="Kiflezghi M."/>
            <person name="Wade K."/>
            <person name="Ball S.L."/>
            <person name="Bradley K.W."/>
            <person name="Asai D.J."/>
            <person name="Bowman C.A."/>
            <person name="Russell D.A."/>
            <person name="Pope W.H."/>
            <person name="Jacobs-Sera D."/>
            <person name="Hendrix R.W."/>
            <person name="Hatfull G.F."/>
        </authorList>
    </citation>
    <scope>NUCLEOTIDE SEQUENCE</scope>
</reference>
<keyword evidence="5" id="KW-0560">Oxidoreductase</keyword>
<sequence>MTSTFEPMESLLGSLQVQRPSRARGRQGKVPMLPILLMTGAIVGCMFLLASLLNVGPVPDTNFFVQQSDGQRRVLNQRQDLHVPLASHPLQHLVGEHLTGSADGVAALGAIDGGAPTGHPTDGHPKIVSSVKDPQEALQSTTLPSPPPKKAKPVVVSPPDEVISGQGPSLDQATLAGGWMLTPEIFHRAASHPNAVVVSKEKPYIVQYKGFLSQAEIDHLLELSGDGFVRSGVVSDESVNDRRTSYGVWLSGARRDKTVLDLQHRLHSWIGIPEEFGESLYMLRYEQGQKYDAHTDNCRHRPSGEELPPACQSFLKRAGGPAYGPGAGGVSGGDRLATFIMYVHAPDEGGETVFPKARTPPAAAGEARALESVDAEADDPCFRSDTLRLSPAAGDAVLFWDYVPTDDPGLAVPDPHALHGGCPVRAGQKFIVTRWIRASRFW</sequence>
<feature type="region of interest" description="Disordered" evidence="8">
    <location>
        <begin position="110"/>
        <end position="156"/>
    </location>
</feature>
<evidence type="ECO:0000256" key="4">
    <source>
        <dbReference type="ARBA" id="ARBA00022964"/>
    </source>
</evidence>
<comment type="cofactor">
    <cofactor evidence="1">
        <name>L-ascorbate</name>
        <dbReference type="ChEBI" id="CHEBI:38290"/>
    </cofactor>
</comment>
<keyword evidence="9" id="KW-0472">Membrane</keyword>
<evidence type="ECO:0000256" key="1">
    <source>
        <dbReference type="ARBA" id="ARBA00001961"/>
    </source>
</evidence>
<evidence type="ECO:0000256" key="6">
    <source>
        <dbReference type="ARBA" id="ARBA00023004"/>
    </source>
</evidence>
<dbReference type="Pfam" id="PF13640">
    <property type="entry name" value="2OG-FeII_Oxy_3"/>
    <property type="match status" value="1"/>
</dbReference>
<dbReference type="GO" id="GO:0031418">
    <property type="term" value="F:L-ascorbic acid binding"/>
    <property type="evidence" value="ECO:0007669"/>
    <property type="project" value="InterPro"/>
</dbReference>
<comment type="subcellular location">
    <subcellularLocation>
        <location evidence="2">Endoplasmic reticulum membrane</location>
        <topology evidence="2">Single-pass type II membrane protein</topology>
    </subcellularLocation>
</comment>
<dbReference type="EMBL" id="GDKF01009974">
    <property type="protein sequence ID" value="JAT68648.1"/>
    <property type="molecule type" value="Transcribed_RNA"/>
</dbReference>
<dbReference type="GO" id="GO:0005789">
    <property type="term" value="C:endoplasmic reticulum membrane"/>
    <property type="evidence" value="ECO:0007669"/>
    <property type="project" value="UniProtKB-SubCell"/>
</dbReference>
<keyword evidence="9" id="KW-1133">Transmembrane helix</keyword>
<keyword evidence="9" id="KW-0812">Transmembrane</keyword>
<dbReference type="PANTHER" id="PTHR10869:SF246">
    <property type="entry name" value="TRANSMEMBRANE PROLYL 4-HYDROXYLASE"/>
    <property type="match status" value="1"/>
</dbReference>
<dbReference type="AlphaFoldDB" id="A0A1D1ZNZ9"/>
<evidence type="ECO:0000256" key="9">
    <source>
        <dbReference type="SAM" id="Phobius"/>
    </source>
</evidence>
<keyword evidence="6" id="KW-0408">Iron</keyword>
<organism evidence="11">
    <name type="scientific">Auxenochlorella protothecoides</name>
    <name type="common">Green microalga</name>
    <name type="synonym">Chlorella protothecoides</name>
    <dbReference type="NCBI Taxonomy" id="3075"/>
    <lineage>
        <taxon>Eukaryota</taxon>
        <taxon>Viridiplantae</taxon>
        <taxon>Chlorophyta</taxon>
        <taxon>core chlorophytes</taxon>
        <taxon>Trebouxiophyceae</taxon>
        <taxon>Chlorellales</taxon>
        <taxon>Chlorellaceae</taxon>
        <taxon>Auxenochlorella</taxon>
    </lineage>
</organism>
<keyword evidence="3" id="KW-0479">Metal-binding</keyword>
<dbReference type="GO" id="GO:0005506">
    <property type="term" value="F:iron ion binding"/>
    <property type="evidence" value="ECO:0007669"/>
    <property type="project" value="InterPro"/>
</dbReference>
<feature type="domain" description="Fe2OG dioxygenase" evidence="10">
    <location>
        <begin position="275"/>
        <end position="438"/>
    </location>
</feature>
<dbReference type="Gene3D" id="2.60.120.620">
    <property type="entry name" value="q2cbj1_9rhob like domain"/>
    <property type="match status" value="1"/>
</dbReference>
<evidence type="ECO:0000256" key="5">
    <source>
        <dbReference type="ARBA" id="ARBA00023002"/>
    </source>
</evidence>
<dbReference type="InterPro" id="IPR006620">
    <property type="entry name" value="Pro_4_hyd_alph"/>
</dbReference>
<evidence type="ECO:0000256" key="2">
    <source>
        <dbReference type="ARBA" id="ARBA00004648"/>
    </source>
</evidence>
<dbReference type="InterPro" id="IPR044862">
    <property type="entry name" value="Pro_4_hyd_alph_FE2OG_OXY"/>
</dbReference>
<accession>A0A1D1ZNZ9</accession>
<dbReference type="InterPro" id="IPR005123">
    <property type="entry name" value="Oxoglu/Fe-dep_dioxygenase_dom"/>
</dbReference>
<keyword evidence="4" id="KW-0223">Dioxygenase</keyword>
<dbReference type="GO" id="GO:0004656">
    <property type="term" value="F:procollagen-proline 4-dioxygenase activity"/>
    <property type="evidence" value="ECO:0007669"/>
    <property type="project" value="UniProtKB-EC"/>
</dbReference>
<dbReference type="SMART" id="SM00702">
    <property type="entry name" value="P4Hc"/>
    <property type="match status" value="1"/>
</dbReference>
<evidence type="ECO:0000259" key="10">
    <source>
        <dbReference type="PROSITE" id="PS51471"/>
    </source>
</evidence>
<name>A0A1D1ZNZ9_AUXPR</name>
<dbReference type="InterPro" id="IPR045054">
    <property type="entry name" value="P4HA-like"/>
</dbReference>
<evidence type="ECO:0000313" key="11">
    <source>
        <dbReference type="EMBL" id="JAT68648.1"/>
    </source>
</evidence>
<proteinExistence type="predicted"/>
<dbReference type="PANTHER" id="PTHR10869">
    <property type="entry name" value="PROLYL 4-HYDROXYLASE ALPHA SUBUNIT"/>
    <property type="match status" value="1"/>
</dbReference>
<dbReference type="PROSITE" id="PS51471">
    <property type="entry name" value="FE2OG_OXY"/>
    <property type="match status" value="1"/>
</dbReference>
<protein>
    <recommendedName>
        <fullName evidence="10">Fe2OG dioxygenase domain-containing protein</fullName>
    </recommendedName>
</protein>
<evidence type="ECO:0000256" key="7">
    <source>
        <dbReference type="ARBA" id="ARBA00049169"/>
    </source>
</evidence>
<comment type="catalytic activity">
    <reaction evidence="7">
        <text>L-prolyl-[collagen] + 2-oxoglutarate + O2 = trans-4-hydroxy-L-prolyl-[collagen] + succinate + CO2</text>
        <dbReference type="Rhea" id="RHEA:18945"/>
        <dbReference type="Rhea" id="RHEA-COMP:11676"/>
        <dbReference type="Rhea" id="RHEA-COMP:11680"/>
        <dbReference type="ChEBI" id="CHEBI:15379"/>
        <dbReference type="ChEBI" id="CHEBI:16526"/>
        <dbReference type="ChEBI" id="CHEBI:16810"/>
        <dbReference type="ChEBI" id="CHEBI:30031"/>
        <dbReference type="ChEBI" id="CHEBI:50342"/>
        <dbReference type="ChEBI" id="CHEBI:61965"/>
        <dbReference type="EC" id="1.14.11.2"/>
    </reaction>
</comment>
<evidence type="ECO:0000256" key="8">
    <source>
        <dbReference type="SAM" id="MobiDB-lite"/>
    </source>
</evidence>
<evidence type="ECO:0000256" key="3">
    <source>
        <dbReference type="ARBA" id="ARBA00022723"/>
    </source>
</evidence>
<gene>
    <name evidence="11" type="ORF">g.21641</name>
</gene>